<dbReference type="SUPFAM" id="SSF48576">
    <property type="entry name" value="Terpenoid synthases"/>
    <property type="match status" value="1"/>
</dbReference>
<reference evidence="1 2" key="1">
    <citation type="journal article" date="2014" name="Genome Announc.">
        <title>Draft genome sequence of Sclerotinia borealis, a psychrophilic plant pathogenic fungus.</title>
        <authorList>
            <person name="Mardanov A.V."/>
            <person name="Beletsky A.V."/>
            <person name="Kadnikov V.V."/>
            <person name="Ignatov A.N."/>
            <person name="Ravin N.V."/>
        </authorList>
    </citation>
    <scope>NUCLEOTIDE SEQUENCE [LARGE SCALE GENOMIC DNA]</scope>
    <source>
        <strain evidence="2">F-4157</strain>
    </source>
</reference>
<dbReference type="OrthoDB" id="6921389at2759"/>
<protein>
    <recommendedName>
        <fullName evidence="3">Terpenoid synthase</fullName>
    </recommendedName>
</protein>
<dbReference type="InterPro" id="IPR008949">
    <property type="entry name" value="Isoprenoid_synthase_dom_sf"/>
</dbReference>
<sequence>MAKLPEIPISSICRSIDTSNISPHFSRFPAAINIASDEIEITLRDLGLQATEPETRVRCRVQIRYTCPFGDPFAICHASAFPERLAVLGSIIEIMWIHDDVTEEVELEEAIQYEVLKDVIRLDIEPKDFKAQNPRQVLLANLLGKAIQMDPEAAPSMVQTLRNYLETFDHCDDDFDKMSKYVPYRIGNCGYWIFSYFIRWGMGTFLTSEEYDSILEYDVTMGNILGLTNDYFSWNIEKDQPTDRMRNGIRVLMKEHNVPAEVASKILLGIIIEEESKAVRLREECLKSPASKGILRYIEAIELYIGGSYWHATAPRCQRFE</sequence>
<proteinExistence type="predicted"/>
<evidence type="ECO:0000313" key="2">
    <source>
        <dbReference type="Proteomes" id="UP000019487"/>
    </source>
</evidence>
<dbReference type="AlphaFoldDB" id="W9C4T0"/>
<dbReference type="HOGENOM" id="CLU_042677_1_0_1"/>
<organism evidence="1 2">
    <name type="scientific">Sclerotinia borealis (strain F-4128)</name>
    <dbReference type="NCBI Taxonomy" id="1432307"/>
    <lineage>
        <taxon>Eukaryota</taxon>
        <taxon>Fungi</taxon>
        <taxon>Dikarya</taxon>
        <taxon>Ascomycota</taxon>
        <taxon>Pezizomycotina</taxon>
        <taxon>Leotiomycetes</taxon>
        <taxon>Helotiales</taxon>
        <taxon>Sclerotiniaceae</taxon>
        <taxon>Sclerotinia</taxon>
    </lineage>
</organism>
<evidence type="ECO:0000313" key="1">
    <source>
        <dbReference type="EMBL" id="ESZ89580.1"/>
    </source>
</evidence>
<evidence type="ECO:0008006" key="3">
    <source>
        <dbReference type="Google" id="ProtNLM"/>
    </source>
</evidence>
<gene>
    <name evidence="1" type="ORF">SBOR_10034</name>
</gene>
<comment type="caution">
    <text evidence="1">The sequence shown here is derived from an EMBL/GenBank/DDBJ whole genome shotgun (WGS) entry which is preliminary data.</text>
</comment>
<name>W9C4T0_SCLBF</name>
<dbReference type="Pfam" id="PF19086">
    <property type="entry name" value="Terpene_syn_C_2"/>
    <property type="match status" value="1"/>
</dbReference>
<dbReference type="Proteomes" id="UP000019487">
    <property type="component" value="Unassembled WGS sequence"/>
</dbReference>
<dbReference type="Gene3D" id="1.10.600.10">
    <property type="entry name" value="Farnesyl Diphosphate Synthase"/>
    <property type="match status" value="1"/>
</dbReference>
<dbReference type="STRING" id="1432307.W9C4T0"/>
<keyword evidence="2" id="KW-1185">Reference proteome</keyword>
<dbReference type="EMBL" id="AYSA01000869">
    <property type="protein sequence ID" value="ESZ89580.1"/>
    <property type="molecule type" value="Genomic_DNA"/>
</dbReference>
<accession>W9C4T0</accession>